<evidence type="ECO:0000313" key="3">
    <source>
        <dbReference type="EMBL" id="KAK2772203.1"/>
    </source>
</evidence>
<sequence>MRGTDASVLVLTGLAALAGAKELQIDDVPVECATICGPIVELTFKCDVDNSFDELRRLKRRKVDGPEARMPPHAKGGVVRRHHHRNRLNQNEAEVAVTTPTQPQDAVPSVGDAQGVQQPAPAQDAQQPPAQEASPVFIATLPFAAPAPEPQLSTPNPPPEAAQTTPSMEATPQVTPTPSSDPPQASSTSSSTPAAPPPPPPPPPVIPPPAPAPPPPPPRVTQPLIVPVFVKPTSTVFLTVPAPSLPPIPQVTIPAPLIPSIPPIQVSIPPLVVAPPPQQPKPQQPPPAQAPQIPASQQSTPSASMSMPSAMPATGEPGKKEPQPNPETDKDTAEKNCICGNKSIDVNLLAGMCQSCIKRSGNRANDMDFIMNQCNFTQATYTPDKDNLAYNIRVVAQKPLLSHSANAMGDAPRIGAGSAMAAIGVSFVAGMALLL</sequence>
<feature type="compositionally biased region" description="Pro residues" evidence="1">
    <location>
        <begin position="272"/>
        <end position="289"/>
    </location>
</feature>
<accession>A0AAD9YQT1</accession>
<protein>
    <recommendedName>
        <fullName evidence="5">Filamentous hemagglutinin</fullName>
    </recommendedName>
</protein>
<feature type="compositionally biased region" description="Polar residues" evidence="1">
    <location>
        <begin position="162"/>
        <end position="174"/>
    </location>
</feature>
<feature type="compositionally biased region" description="Pro residues" evidence="1">
    <location>
        <begin position="194"/>
        <end position="220"/>
    </location>
</feature>
<organism evidence="3 4">
    <name type="scientific">Colletotrichum kahawae</name>
    <name type="common">Coffee berry disease fungus</name>
    <dbReference type="NCBI Taxonomy" id="34407"/>
    <lineage>
        <taxon>Eukaryota</taxon>
        <taxon>Fungi</taxon>
        <taxon>Dikarya</taxon>
        <taxon>Ascomycota</taxon>
        <taxon>Pezizomycotina</taxon>
        <taxon>Sordariomycetes</taxon>
        <taxon>Hypocreomycetidae</taxon>
        <taxon>Glomerellales</taxon>
        <taxon>Glomerellaceae</taxon>
        <taxon>Colletotrichum</taxon>
        <taxon>Colletotrichum gloeosporioides species complex</taxon>
    </lineage>
</organism>
<feature type="chain" id="PRO_5042019719" description="Filamentous hemagglutinin" evidence="2">
    <location>
        <begin position="21"/>
        <end position="435"/>
    </location>
</feature>
<feature type="region of interest" description="Disordered" evidence="1">
    <location>
        <begin position="146"/>
        <end position="222"/>
    </location>
</feature>
<proteinExistence type="predicted"/>
<name>A0AAD9YQT1_COLKA</name>
<evidence type="ECO:0000256" key="2">
    <source>
        <dbReference type="SAM" id="SignalP"/>
    </source>
</evidence>
<feature type="signal peptide" evidence="2">
    <location>
        <begin position="1"/>
        <end position="20"/>
    </location>
</feature>
<keyword evidence="2" id="KW-0732">Signal</keyword>
<feature type="compositionally biased region" description="Basic residues" evidence="1">
    <location>
        <begin position="78"/>
        <end position="87"/>
    </location>
</feature>
<feature type="compositionally biased region" description="Pro residues" evidence="1">
    <location>
        <begin position="146"/>
        <end position="160"/>
    </location>
</feature>
<keyword evidence="4" id="KW-1185">Reference proteome</keyword>
<dbReference type="EMBL" id="VYYT01000070">
    <property type="protein sequence ID" value="KAK2772203.1"/>
    <property type="molecule type" value="Genomic_DNA"/>
</dbReference>
<feature type="compositionally biased region" description="Low complexity" evidence="1">
    <location>
        <begin position="290"/>
        <end position="313"/>
    </location>
</feature>
<dbReference type="AlphaFoldDB" id="A0AAD9YQT1"/>
<feature type="region of interest" description="Disordered" evidence="1">
    <location>
        <begin position="63"/>
        <end position="131"/>
    </location>
</feature>
<evidence type="ECO:0008006" key="5">
    <source>
        <dbReference type="Google" id="ProtNLM"/>
    </source>
</evidence>
<feature type="compositionally biased region" description="Polar residues" evidence="1">
    <location>
        <begin position="88"/>
        <end position="104"/>
    </location>
</feature>
<feature type="compositionally biased region" description="Basic and acidic residues" evidence="1">
    <location>
        <begin position="317"/>
        <end position="332"/>
    </location>
</feature>
<reference evidence="3" key="1">
    <citation type="submission" date="2023-02" db="EMBL/GenBank/DDBJ databases">
        <title>Colletotrichum kahawae CIFC_Que2 genome sequencing and assembly.</title>
        <authorList>
            <person name="Baroncelli R."/>
        </authorList>
    </citation>
    <scope>NUCLEOTIDE SEQUENCE</scope>
    <source>
        <strain evidence="3">CIFC_Que2</strain>
    </source>
</reference>
<comment type="caution">
    <text evidence="3">The sequence shown here is derived from an EMBL/GenBank/DDBJ whole genome shotgun (WGS) entry which is preliminary data.</text>
</comment>
<feature type="compositionally biased region" description="Low complexity" evidence="1">
    <location>
        <begin position="113"/>
        <end position="131"/>
    </location>
</feature>
<evidence type="ECO:0000256" key="1">
    <source>
        <dbReference type="SAM" id="MobiDB-lite"/>
    </source>
</evidence>
<feature type="region of interest" description="Disordered" evidence="1">
    <location>
        <begin position="272"/>
        <end position="332"/>
    </location>
</feature>
<feature type="compositionally biased region" description="Low complexity" evidence="1">
    <location>
        <begin position="176"/>
        <end position="193"/>
    </location>
</feature>
<dbReference type="Proteomes" id="UP001281614">
    <property type="component" value="Unassembled WGS sequence"/>
</dbReference>
<evidence type="ECO:0000313" key="4">
    <source>
        <dbReference type="Proteomes" id="UP001281614"/>
    </source>
</evidence>
<gene>
    <name evidence="3" type="ORF">CKAH01_14010</name>
</gene>